<dbReference type="Proteomes" id="UP000474718">
    <property type="component" value="Unassembled WGS sequence"/>
</dbReference>
<reference evidence="8" key="1">
    <citation type="submission" date="2016-11" db="EMBL/GenBank/DDBJ databases">
        <authorList>
            <person name="Varghese N."/>
            <person name="Submissions S."/>
        </authorList>
    </citation>
    <scope>NUCLEOTIDE SEQUENCE</scope>
    <source>
        <strain evidence="8">DSM 4029</strain>
    </source>
</reference>
<evidence type="ECO:0000256" key="4">
    <source>
        <dbReference type="ARBA" id="ARBA00023080"/>
    </source>
</evidence>
<comment type="catalytic activity">
    <reaction evidence="5">
        <text>dUTP + H2O = dUMP + diphosphate + H(+)</text>
        <dbReference type="Rhea" id="RHEA:10248"/>
        <dbReference type="ChEBI" id="CHEBI:15377"/>
        <dbReference type="ChEBI" id="CHEBI:15378"/>
        <dbReference type="ChEBI" id="CHEBI:33019"/>
        <dbReference type="ChEBI" id="CHEBI:61555"/>
        <dbReference type="ChEBI" id="CHEBI:246422"/>
        <dbReference type="EC" id="3.6.1.23"/>
    </reaction>
</comment>
<evidence type="ECO:0000256" key="3">
    <source>
        <dbReference type="ARBA" id="ARBA00022801"/>
    </source>
</evidence>
<evidence type="ECO:0000256" key="1">
    <source>
        <dbReference type="ARBA" id="ARBA00006581"/>
    </source>
</evidence>
<dbReference type="EMBL" id="FQVY01000002">
    <property type="protein sequence ID" value="SHG03703.1"/>
    <property type="molecule type" value="Genomic_DNA"/>
</dbReference>
<dbReference type="GO" id="GO:0046081">
    <property type="term" value="P:dUTP catabolic process"/>
    <property type="evidence" value="ECO:0007669"/>
    <property type="project" value="InterPro"/>
</dbReference>
<reference evidence="9" key="2">
    <citation type="submission" date="2016-11" db="EMBL/GenBank/DDBJ databases">
        <authorList>
            <person name="Jaros S."/>
            <person name="Januszkiewicz K."/>
            <person name="Wedrychowicz H."/>
        </authorList>
    </citation>
    <scope>NUCLEOTIDE SEQUENCE [LARGE SCALE GENOMIC DNA]</scope>
    <source>
        <strain evidence="9">DSM 4029</strain>
    </source>
</reference>
<dbReference type="InterPro" id="IPR033704">
    <property type="entry name" value="dUTPase_trimeric"/>
</dbReference>
<accession>A0AAQ1MDH7</accession>
<comment type="caution">
    <text evidence="8">The sequence shown here is derived from an EMBL/GenBank/DDBJ whole genome shotgun (WGS) entry which is preliminary data.</text>
</comment>
<protein>
    <recommendedName>
        <fullName evidence="2">dUTP diphosphatase</fullName>
        <ecNumber evidence="2">3.6.1.23</ecNumber>
    </recommendedName>
</protein>
<dbReference type="GO" id="GO:0000287">
    <property type="term" value="F:magnesium ion binding"/>
    <property type="evidence" value="ECO:0007669"/>
    <property type="project" value="InterPro"/>
</dbReference>
<sequence>MDKLQIKRLREGANLPRRATESSAGYDLCACLPEEGEITLAPGQAHIFPTGIAVGMPHGQMVGLIYARSGLAVRHGVVPTNCVGVIDADYTGELLVSLQNTFDTPYIIRHGDRIAQLVLTPIFTPPIQEVEELAATGRGEGRFGSTGKR</sequence>
<evidence type="ECO:0000256" key="2">
    <source>
        <dbReference type="ARBA" id="ARBA00012379"/>
    </source>
</evidence>
<dbReference type="InterPro" id="IPR029054">
    <property type="entry name" value="dUTPase-like"/>
</dbReference>
<dbReference type="InterPro" id="IPR008181">
    <property type="entry name" value="dUTPase"/>
</dbReference>
<dbReference type="NCBIfam" id="TIGR00576">
    <property type="entry name" value="dut"/>
    <property type="match status" value="1"/>
</dbReference>
<evidence type="ECO:0000313" key="10">
    <source>
        <dbReference type="Proteomes" id="UP000474718"/>
    </source>
</evidence>
<evidence type="ECO:0000256" key="5">
    <source>
        <dbReference type="ARBA" id="ARBA00047686"/>
    </source>
</evidence>
<dbReference type="NCBIfam" id="NF001862">
    <property type="entry name" value="PRK00601.1"/>
    <property type="match status" value="1"/>
</dbReference>
<gene>
    <name evidence="7" type="ORF">GT747_12720</name>
    <name evidence="8" type="ORF">SAMN05444424_1236</name>
</gene>
<keyword evidence="3 7" id="KW-0378">Hydrolase</keyword>
<proteinExistence type="inferred from homology"/>
<organism evidence="8 9">
    <name type="scientific">Bittarella massiliensis</name>
    <name type="common">ex Durand et al. 2017</name>
    <dbReference type="NCBI Taxonomy" id="1720313"/>
    <lineage>
        <taxon>Bacteria</taxon>
        <taxon>Bacillati</taxon>
        <taxon>Bacillota</taxon>
        <taxon>Clostridia</taxon>
        <taxon>Eubacteriales</taxon>
        <taxon>Oscillospiraceae</taxon>
        <taxon>Bittarella (ex Durand et al. 2017)</taxon>
    </lineage>
</organism>
<evidence type="ECO:0000313" key="9">
    <source>
        <dbReference type="Proteomes" id="UP000184089"/>
    </source>
</evidence>
<keyword evidence="4" id="KW-0546">Nucleotide metabolism</keyword>
<feature type="domain" description="dUTPase-like" evidence="6">
    <location>
        <begin position="13"/>
        <end position="147"/>
    </location>
</feature>
<evidence type="ECO:0000259" key="6">
    <source>
        <dbReference type="Pfam" id="PF00692"/>
    </source>
</evidence>
<dbReference type="GO" id="GO:0006226">
    <property type="term" value="P:dUMP biosynthetic process"/>
    <property type="evidence" value="ECO:0007669"/>
    <property type="project" value="InterPro"/>
</dbReference>
<dbReference type="AlphaFoldDB" id="A0AAQ1MDH7"/>
<dbReference type="Gene3D" id="2.70.40.10">
    <property type="match status" value="1"/>
</dbReference>
<dbReference type="RefSeq" id="WP_021658304.1">
    <property type="nucleotide sequence ID" value="NZ_FQVY01000002.1"/>
</dbReference>
<dbReference type="Pfam" id="PF00692">
    <property type="entry name" value="dUTPase"/>
    <property type="match status" value="1"/>
</dbReference>
<evidence type="ECO:0000313" key="7">
    <source>
        <dbReference type="EMBL" id="MZL70613.1"/>
    </source>
</evidence>
<name>A0AAQ1MDH7_9FIRM</name>
<dbReference type="PANTHER" id="PTHR11241">
    <property type="entry name" value="DEOXYURIDINE 5'-TRIPHOSPHATE NUCLEOTIDOHYDROLASE"/>
    <property type="match status" value="1"/>
</dbReference>
<reference evidence="7 10" key="3">
    <citation type="journal article" date="2019" name="Nat. Med.">
        <title>A library of human gut bacterial isolates paired with longitudinal multiomics data enables mechanistic microbiome research.</title>
        <authorList>
            <person name="Poyet M."/>
            <person name="Groussin M."/>
            <person name="Gibbons S.M."/>
            <person name="Avila-Pacheco J."/>
            <person name="Jiang X."/>
            <person name="Kearney S.M."/>
            <person name="Perrotta A.R."/>
            <person name="Berdy B."/>
            <person name="Zhao S."/>
            <person name="Lieberman T.D."/>
            <person name="Swanson P.K."/>
            <person name="Smith M."/>
            <person name="Roesemann S."/>
            <person name="Alexander J.E."/>
            <person name="Rich S.A."/>
            <person name="Livny J."/>
            <person name="Vlamakis H."/>
            <person name="Clish C."/>
            <person name="Bullock K."/>
            <person name="Deik A."/>
            <person name="Scott J."/>
            <person name="Pierce K.A."/>
            <person name="Xavier R.J."/>
            <person name="Alm E.J."/>
        </authorList>
    </citation>
    <scope>NUCLEOTIDE SEQUENCE [LARGE SCALE GENOMIC DNA]</scope>
    <source>
        <strain evidence="7 10">BIOML-A2</strain>
    </source>
</reference>
<dbReference type="CDD" id="cd07557">
    <property type="entry name" value="trimeric_dUTPase"/>
    <property type="match status" value="1"/>
</dbReference>
<evidence type="ECO:0000313" key="8">
    <source>
        <dbReference type="EMBL" id="SHG03703.1"/>
    </source>
</evidence>
<dbReference type="PANTHER" id="PTHR11241:SF0">
    <property type="entry name" value="DEOXYURIDINE 5'-TRIPHOSPHATE NUCLEOTIDOHYDROLASE"/>
    <property type="match status" value="1"/>
</dbReference>
<keyword evidence="10" id="KW-1185">Reference proteome</keyword>
<dbReference type="EC" id="3.6.1.23" evidence="2"/>
<dbReference type="InterPro" id="IPR036157">
    <property type="entry name" value="dUTPase-like_sf"/>
</dbReference>
<dbReference type="Proteomes" id="UP000184089">
    <property type="component" value="Unassembled WGS sequence"/>
</dbReference>
<comment type="similarity">
    <text evidence="1">Belongs to the dUTPase family.</text>
</comment>
<dbReference type="SUPFAM" id="SSF51283">
    <property type="entry name" value="dUTPase-like"/>
    <property type="match status" value="1"/>
</dbReference>
<dbReference type="GO" id="GO:0004170">
    <property type="term" value="F:dUTP diphosphatase activity"/>
    <property type="evidence" value="ECO:0007669"/>
    <property type="project" value="UniProtKB-EC"/>
</dbReference>
<dbReference type="EMBL" id="WWVX01000009">
    <property type="protein sequence ID" value="MZL70613.1"/>
    <property type="molecule type" value="Genomic_DNA"/>
</dbReference>